<dbReference type="Gene3D" id="3.30.70.100">
    <property type="match status" value="1"/>
</dbReference>
<reference evidence="3" key="1">
    <citation type="submission" date="2018-03" db="EMBL/GenBank/DDBJ databases">
        <title>Genomic analysis of the strain SH-1 isolated from shrimp intestine.</title>
        <authorList>
            <person name="Kim Y.-S."/>
            <person name="Kim S.-E."/>
            <person name="Kim K.-H."/>
        </authorList>
    </citation>
    <scope>NUCLEOTIDE SEQUENCE [LARGE SCALE GENOMIC DNA]</scope>
    <source>
        <strain evidence="3">SH-1</strain>
    </source>
</reference>
<dbReference type="AlphaFoldDB" id="A0A2S0MTK5"/>
<keyword evidence="2" id="KW-0560">Oxidoreductase</keyword>
<proteinExistence type="predicted"/>
<dbReference type="RefSeq" id="WP_106473512.1">
    <property type="nucleotide sequence ID" value="NZ_CP027665.1"/>
</dbReference>
<dbReference type="KEGG" id="thas:C6Y53_16780"/>
<accession>A0A2S0MTK5</accession>
<dbReference type="EMBL" id="CP027665">
    <property type="protein sequence ID" value="AVO39202.1"/>
    <property type="molecule type" value="Genomic_DNA"/>
</dbReference>
<evidence type="ECO:0000313" key="2">
    <source>
        <dbReference type="EMBL" id="AVO39202.1"/>
    </source>
</evidence>
<organism evidence="2 3">
    <name type="scientific">Pukyongiella litopenaei</name>
    <dbReference type="NCBI Taxonomy" id="2605946"/>
    <lineage>
        <taxon>Bacteria</taxon>
        <taxon>Pseudomonadati</taxon>
        <taxon>Pseudomonadota</taxon>
        <taxon>Alphaproteobacteria</taxon>
        <taxon>Rhodobacterales</taxon>
        <taxon>Paracoccaceae</taxon>
        <taxon>Pukyongiella</taxon>
    </lineage>
</organism>
<feature type="domain" description="ABM" evidence="1">
    <location>
        <begin position="2"/>
        <end position="90"/>
    </location>
</feature>
<evidence type="ECO:0000313" key="3">
    <source>
        <dbReference type="Proteomes" id="UP000237655"/>
    </source>
</evidence>
<dbReference type="Proteomes" id="UP000237655">
    <property type="component" value="Chromosome"/>
</dbReference>
<evidence type="ECO:0000259" key="1">
    <source>
        <dbReference type="PROSITE" id="PS51725"/>
    </source>
</evidence>
<sequence>MVALSGMMTCAPHEVAAVLQALPRHLRLSRAEAGCLAFEVTQSPHDPCRFLVSERFTDRAAFEAHQQRTRNSAWWRVTGHMARDFRVSDA</sequence>
<dbReference type="Pfam" id="PF03992">
    <property type="entry name" value="ABM"/>
    <property type="match status" value="1"/>
</dbReference>
<name>A0A2S0MTK5_9RHOB</name>
<dbReference type="PROSITE" id="PS51725">
    <property type="entry name" value="ABM"/>
    <property type="match status" value="1"/>
</dbReference>
<protein>
    <submittedName>
        <fullName evidence="2">Antibiotic biosynthesis monooxygenase</fullName>
    </submittedName>
</protein>
<dbReference type="GO" id="GO:0004497">
    <property type="term" value="F:monooxygenase activity"/>
    <property type="evidence" value="ECO:0007669"/>
    <property type="project" value="UniProtKB-KW"/>
</dbReference>
<dbReference type="InterPro" id="IPR011008">
    <property type="entry name" value="Dimeric_a/b-barrel"/>
</dbReference>
<dbReference type="InterPro" id="IPR007138">
    <property type="entry name" value="ABM_dom"/>
</dbReference>
<keyword evidence="3" id="KW-1185">Reference proteome</keyword>
<gene>
    <name evidence="2" type="ORF">C6Y53_16780</name>
</gene>
<keyword evidence="2" id="KW-0503">Monooxygenase</keyword>
<dbReference type="SUPFAM" id="SSF54909">
    <property type="entry name" value="Dimeric alpha+beta barrel"/>
    <property type="match status" value="1"/>
</dbReference>